<dbReference type="Pfam" id="PF07394">
    <property type="entry name" value="DUF1501"/>
    <property type="match status" value="1"/>
</dbReference>
<reference evidence="1" key="1">
    <citation type="submission" date="2018-05" db="EMBL/GenBank/DDBJ databases">
        <authorList>
            <person name="Lanie J.A."/>
            <person name="Ng W.-L."/>
            <person name="Kazmierczak K.M."/>
            <person name="Andrzejewski T.M."/>
            <person name="Davidsen T.M."/>
            <person name="Wayne K.J."/>
            <person name="Tettelin H."/>
            <person name="Glass J.I."/>
            <person name="Rusch D."/>
            <person name="Podicherti R."/>
            <person name="Tsui H.-C.T."/>
            <person name="Winkler M.E."/>
        </authorList>
    </citation>
    <scope>NUCLEOTIDE SEQUENCE</scope>
</reference>
<dbReference type="SUPFAM" id="SSF53649">
    <property type="entry name" value="Alkaline phosphatase-like"/>
    <property type="match status" value="1"/>
</dbReference>
<organism evidence="1">
    <name type="scientific">marine metagenome</name>
    <dbReference type="NCBI Taxonomy" id="408172"/>
    <lineage>
        <taxon>unclassified sequences</taxon>
        <taxon>metagenomes</taxon>
        <taxon>ecological metagenomes</taxon>
    </lineage>
</organism>
<dbReference type="PANTHER" id="PTHR43737:SF1">
    <property type="entry name" value="DUF1501 DOMAIN-CONTAINING PROTEIN"/>
    <property type="match status" value="1"/>
</dbReference>
<dbReference type="InterPro" id="IPR010869">
    <property type="entry name" value="DUF1501"/>
</dbReference>
<gene>
    <name evidence="1" type="ORF">METZ01_LOCUS123659</name>
</gene>
<dbReference type="AlphaFoldDB" id="A0A381Y1H4"/>
<evidence type="ECO:0000313" key="1">
    <source>
        <dbReference type="EMBL" id="SVA70805.1"/>
    </source>
</evidence>
<dbReference type="EMBL" id="UINC01017148">
    <property type="protein sequence ID" value="SVA70805.1"/>
    <property type="molecule type" value="Genomic_DNA"/>
</dbReference>
<dbReference type="InterPro" id="IPR006311">
    <property type="entry name" value="TAT_signal"/>
</dbReference>
<protein>
    <recommendedName>
        <fullName evidence="2">Sulfatase N-terminal domain-containing protein</fullName>
    </recommendedName>
</protein>
<proteinExistence type="predicted"/>
<evidence type="ECO:0008006" key="2">
    <source>
        <dbReference type="Google" id="ProtNLM"/>
    </source>
</evidence>
<dbReference type="InterPro" id="IPR017850">
    <property type="entry name" value="Alkaline_phosphatase_core_sf"/>
</dbReference>
<sequence length="446" mass="48084">MNEREGIAALTRRQWIQGGGALAGAMMWPGLLKARAKKDAPAKRVIVIFLQGGLSHYESFDPKPEAPTAYKSEFGDIPTSVPGVRFAEHLPLLAKRMHKFNLIRSAFVDSPSHETAIHMTLTGWTLKGANTTTNDINLVHPGMGAVVAKECGGRTPGLPGYVTVPQSGQLGVRVHYGTAGQLGKSFEPMDSGMPSGSLAQPFSGPPNLMLNAGLDTRRLADRLALLRGVDQISDVAGGLDTYSQRAAEMLAGGKVGGAFDISREPTKVRERYGAHSWGQQALLARRLAEVGVPYTLVNFNLNQNTGQDWDNHTNIFSVMKNKLLPPTDRAISALLDDLEERGLLDTTLVAVYGEFGRTPKINDKGGRDHWNQVCSVMLAGGGLKRGVVVGSSTKAGDVPKDRPTPFNDILATMYRQMGVPSDEVFHDLLGRPFPYLPSGKPVGELI</sequence>
<name>A0A381Y1H4_9ZZZZ</name>
<accession>A0A381Y1H4</accession>
<dbReference type="PANTHER" id="PTHR43737">
    <property type="entry name" value="BLL7424 PROTEIN"/>
    <property type="match status" value="1"/>
</dbReference>
<dbReference type="PROSITE" id="PS51318">
    <property type="entry name" value="TAT"/>
    <property type="match status" value="1"/>
</dbReference>